<dbReference type="OMA" id="KLQHDIC"/>
<dbReference type="Gene3D" id="3.40.630.90">
    <property type="match status" value="1"/>
</dbReference>
<dbReference type="PANTHER" id="PTHR21471">
    <property type="entry name" value="GNAT FAMILY ACETYLTRANSFERASE-RELATED"/>
    <property type="match status" value="1"/>
</dbReference>
<dbReference type="HOGENOM" id="CLU_067662_0_0_1"/>
<evidence type="ECO:0000313" key="2">
    <source>
        <dbReference type="EMBL" id="EGT41334.1"/>
    </source>
</evidence>
<dbReference type="OrthoDB" id="5771378at2759"/>
<organism evidence="3">
    <name type="scientific">Caenorhabditis brenneri</name>
    <name type="common">Nematode worm</name>
    <dbReference type="NCBI Taxonomy" id="135651"/>
    <lineage>
        <taxon>Eukaryota</taxon>
        <taxon>Metazoa</taxon>
        <taxon>Ecdysozoa</taxon>
        <taxon>Nematoda</taxon>
        <taxon>Chromadorea</taxon>
        <taxon>Rhabditida</taxon>
        <taxon>Rhabditina</taxon>
        <taxon>Rhabditomorpha</taxon>
        <taxon>Rhabditoidea</taxon>
        <taxon>Rhabditidae</taxon>
        <taxon>Peloderinae</taxon>
        <taxon>Caenorhabditis</taxon>
    </lineage>
</organism>
<dbReference type="InterPro" id="IPR016181">
    <property type="entry name" value="Acyl_CoA_acyltransferase"/>
</dbReference>
<dbReference type="PANTHER" id="PTHR21471:SF48">
    <property type="entry name" value="DUF1248 DOMAIN-CONTAINING PROTEIN"/>
    <property type="match status" value="1"/>
</dbReference>
<keyword evidence="3" id="KW-1185">Reference proteome</keyword>
<dbReference type="EMBL" id="GL379993">
    <property type="protein sequence ID" value="EGT41334.1"/>
    <property type="molecule type" value="Genomic_DNA"/>
</dbReference>
<feature type="domain" description="DUF1248" evidence="1">
    <location>
        <begin position="32"/>
        <end position="215"/>
    </location>
</feature>
<dbReference type="eggNOG" id="ENOG502TH85">
    <property type="taxonomic scope" value="Eukaryota"/>
</dbReference>
<dbReference type="Proteomes" id="UP000008068">
    <property type="component" value="Unassembled WGS sequence"/>
</dbReference>
<sequence>MLIPRGLLLSNASKTSAIRFFAKKSRPPMVPRDVDVLTNPGPEYVDAFMKAYGNDRTVFKAEDLALWQNSFDSYKFKLTCLKGTKEVISTSHFVTFNPINPINESIVFTGFGWIHPKYRTPVDLKLQHDICHDYVPNPKTNMVSHINEPGRKFWHLMCGLKDEAETAHNTADVQYKSFYSSNEIQIPNNLDFSGITISNAMDVPKEDIISYDQTVHPYHREKYIIAHMYDRDGFAKVAYDEDGKVIGIGQAIIYKNKNDCNLGPIYADEPRVAQAMLAEMLRDIKKSGKEVSLFEVRSTQKSENSFNWIEPFLKCKPSRSHVCNLVYKHWAPKDIGFSKVYCPTHAQLFVV</sequence>
<dbReference type="Pfam" id="PF06852">
    <property type="entry name" value="DUF1248"/>
    <property type="match status" value="1"/>
</dbReference>
<evidence type="ECO:0000313" key="3">
    <source>
        <dbReference type="Proteomes" id="UP000008068"/>
    </source>
</evidence>
<reference evidence="3" key="1">
    <citation type="submission" date="2011-07" db="EMBL/GenBank/DDBJ databases">
        <authorList>
            <consortium name="Caenorhabditis brenneri Sequencing and Analysis Consortium"/>
            <person name="Wilson R.K."/>
        </authorList>
    </citation>
    <scope>NUCLEOTIDE SEQUENCE [LARGE SCALE GENOMIC DNA]</scope>
    <source>
        <strain evidence="3">PB2801</strain>
    </source>
</reference>
<dbReference type="InterPro" id="IPR009658">
    <property type="entry name" value="DUF1248"/>
</dbReference>
<name>G0NZY7_CAEBE</name>
<dbReference type="InParanoid" id="G0NZY7"/>
<gene>
    <name evidence="2" type="ORF">CAEBREN_22586</name>
</gene>
<protein>
    <recommendedName>
        <fullName evidence="1">DUF1248 domain-containing protein</fullName>
    </recommendedName>
</protein>
<evidence type="ECO:0000259" key="1">
    <source>
        <dbReference type="Pfam" id="PF06852"/>
    </source>
</evidence>
<dbReference type="AlphaFoldDB" id="G0NZY7"/>
<dbReference type="SUPFAM" id="SSF55729">
    <property type="entry name" value="Acyl-CoA N-acyltransferases (Nat)"/>
    <property type="match status" value="1"/>
</dbReference>
<accession>G0NZY7</accession>
<proteinExistence type="predicted"/>